<evidence type="ECO:0000313" key="3">
    <source>
        <dbReference type="EMBL" id="OAY46829.1"/>
    </source>
</evidence>
<feature type="compositionally biased region" description="Polar residues" evidence="2">
    <location>
        <begin position="509"/>
        <end position="521"/>
    </location>
</feature>
<dbReference type="GO" id="GO:0051225">
    <property type="term" value="P:spindle assembly"/>
    <property type="evidence" value="ECO:0000318"/>
    <property type="project" value="GO_Central"/>
</dbReference>
<feature type="compositionally biased region" description="Low complexity" evidence="2">
    <location>
        <begin position="584"/>
        <end position="593"/>
    </location>
</feature>
<keyword evidence="4" id="KW-1185">Reference proteome</keyword>
<gene>
    <name evidence="3" type="ORF">MANES_06G031100v8</name>
</gene>
<accession>A0A2C9VMF1</accession>
<dbReference type="GO" id="GO:0008017">
    <property type="term" value="F:microtubule binding"/>
    <property type="evidence" value="ECO:0000318"/>
    <property type="project" value="GO_Central"/>
</dbReference>
<evidence type="ECO:0008006" key="5">
    <source>
        <dbReference type="Google" id="ProtNLM"/>
    </source>
</evidence>
<feature type="compositionally biased region" description="Low complexity" evidence="2">
    <location>
        <begin position="56"/>
        <end position="68"/>
    </location>
</feature>
<protein>
    <recommendedName>
        <fullName evidence="5">AUGMIN subunit 8</fullName>
    </recommendedName>
</protein>
<feature type="compositionally biased region" description="Polar residues" evidence="2">
    <location>
        <begin position="147"/>
        <end position="165"/>
    </location>
</feature>
<feature type="region of interest" description="Disordered" evidence="2">
    <location>
        <begin position="140"/>
        <end position="204"/>
    </location>
</feature>
<dbReference type="AlphaFoldDB" id="A0A2C9VMF1"/>
<name>A0A2C9VMF1_MANES</name>
<dbReference type="GO" id="GO:0005880">
    <property type="term" value="C:nuclear microtubule"/>
    <property type="evidence" value="ECO:0000318"/>
    <property type="project" value="GO_Central"/>
</dbReference>
<feature type="region of interest" description="Disordered" evidence="2">
    <location>
        <begin position="485"/>
        <end position="526"/>
    </location>
</feature>
<feature type="region of interest" description="Disordered" evidence="2">
    <location>
        <begin position="573"/>
        <end position="627"/>
    </location>
</feature>
<comment type="similarity">
    <text evidence="1">Belongs to the QWRF family.</text>
</comment>
<evidence type="ECO:0000256" key="2">
    <source>
        <dbReference type="SAM" id="MobiDB-lite"/>
    </source>
</evidence>
<comment type="caution">
    <text evidence="3">The sequence shown here is derived from an EMBL/GenBank/DDBJ whole genome shotgun (WGS) entry which is preliminary data.</text>
</comment>
<dbReference type="PANTHER" id="PTHR31807:SF37">
    <property type="entry name" value="HAUS AUGMIN-LIKE COMPLEX SUBUNIT 8"/>
    <property type="match status" value="1"/>
</dbReference>
<reference evidence="4" key="1">
    <citation type="journal article" date="2016" name="Nat. Biotechnol.">
        <title>Sequencing wild and cultivated cassava and related species reveals extensive interspecific hybridization and genetic diversity.</title>
        <authorList>
            <person name="Bredeson J.V."/>
            <person name="Lyons J.B."/>
            <person name="Prochnik S.E."/>
            <person name="Wu G.A."/>
            <person name="Ha C.M."/>
            <person name="Edsinger-Gonzales E."/>
            <person name="Grimwood J."/>
            <person name="Schmutz J."/>
            <person name="Rabbi I.Y."/>
            <person name="Egesi C."/>
            <person name="Nauluvula P."/>
            <person name="Lebot V."/>
            <person name="Ndunguru J."/>
            <person name="Mkamilo G."/>
            <person name="Bart R.S."/>
            <person name="Setter T.L."/>
            <person name="Gleadow R.M."/>
            <person name="Kulakow P."/>
            <person name="Ferguson M.E."/>
            <person name="Rounsley S."/>
            <person name="Rokhsar D.S."/>
        </authorList>
    </citation>
    <scope>NUCLEOTIDE SEQUENCE [LARGE SCALE GENOMIC DNA]</scope>
    <source>
        <strain evidence="4">cv. AM560-2</strain>
    </source>
</reference>
<feature type="compositionally biased region" description="Polar residues" evidence="2">
    <location>
        <begin position="24"/>
        <end position="45"/>
    </location>
</feature>
<feature type="region of interest" description="Disordered" evidence="2">
    <location>
        <begin position="1"/>
        <end position="98"/>
    </location>
</feature>
<dbReference type="OrthoDB" id="1924320at2759"/>
<organism evidence="3 4">
    <name type="scientific">Manihot esculenta</name>
    <name type="common">Cassava</name>
    <name type="synonym">Jatropha manihot</name>
    <dbReference type="NCBI Taxonomy" id="3983"/>
    <lineage>
        <taxon>Eukaryota</taxon>
        <taxon>Viridiplantae</taxon>
        <taxon>Streptophyta</taxon>
        <taxon>Embryophyta</taxon>
        <taxon>Tracheophyta</taxon>
        <taxon>Spermatophyta</taxon>
        <taxon>Magnoliopsida</taxon>
        <taxon>eudicotyledons</taxon>
        <taxon>Gunneridae</taxon>
        <taxon>Pentapetalae</taxon>
        <taxon>rosids</taxon>
        <taxon>fabids</taxon>
        <taxon>Malpighiales</taxon>
        <taxon>Euphorbiaceae</taxon>
        <taxon>Crotonoideae</taxon>
        <taxon>Manihoteae</taxon>
        <taxon>Manihot</taxon>
    </lineage>
</organism>
<dbReference type="OMA" id="VWHATSD"/>
<feature type="compositionally biased region" description="Low complexity" evidence="2">
    <location>
        <begin position="618"/>
        <end position="627"/>
    </location>
</feature>
<evidence type="ECO:0000256" key="1">
    <source>
        <dbReference type="ARBA" id="ARBA00010016"/>
    </source>
</evidence>
<dbReference type="Pfam" id="PF04484">
    <property type="entry name" value="QWRF"/>
    <property type="match status" value="1"/>
</dbReference>
<dbReference type="STRING" id="3983.A0A2C9VMF1"/>
<feature type="compositionally biased region" description="Basic and acidic residues" evidence="2">
    <location>
        <begin position="1"/>
        <end position="16"/>
    </location>
</feature>
<dbReference type="Gramene" id="Manes.06G031100.3.v8.1">
    <property type="protein sequence ID" value="Manes.06G031100.3.v8.1.CDS"/>
    <property type="gene ID" value="Manes.06G031100.v8.1"/>
</dbReference>
<dbReference type="EMBL" id="CM004392">
    <property type="protein sequence ID" value="OAY46829.1"/>
    <property type="molecule type" value="Genomic_DNA"/>
</dbReference>
<dbReference type="InterPro" id="IPR007573">
    <property type="entry name" value="QWRF"/>
</dbReference>
<proteinExistence type="inferred from homology"/>
<dbReference type="PANTHER" id="PTHR31807">
    <property type="entry name" value="AUGMIN FAMILY MEMBER"/>
    <property type="match status" value="1"/>
</dbReference>
<dbReference type="Proteomes" id="UP000091857">
    <property type="component" value="Chromosome 6"/>
</dbReference>
<feature type="region of interest" description="Disordered" evidence="2">
    <location>
        <begin position="326"/>
        <end position="365"/>
    </location>
</feature>
<dbReference type="Gramene" id="Manes.06G031100.9.v8.1">
    <property type="protein sequence ID" value="Manes.06G031100.9.v8.1.CDS"/>
    <property type="gene ID" value="Manes.06G031100.v8.1"/>
</dbReference>
<sequence length="863" mass="93630">MDVCESRKDKAVEKPRHPLVPAEGNNNAAATSHHPQTMEISSKYKSPTPFVSRRCTSPSLSRTLPTTSEVVAKRANSVERMRPPTPSSPASPFTPVHDSSVDMLQLPRRLSTGSRLPESLWPSTMRSVGVSCRSDSISIPVSKKENPVSNISSDRTLQPSSNVAQKQAEPPVGSCKPTSERKRSPFKGKNVQDQSENIKPIDGLRTKLIDQHRWPSRSGGKVSSNALNKSVDLNDKTPKALSIPVGNGFTSLRGMSLPSGSIQPIPKSINDAAKLSSLEDIGRIQPGENCADDSSLQASRAQKLMETNLSDKLSLIIPTVRLHPLPTHGSCPPSPSWTSVSRGVSPSRAKPSTPRPSTPPSRGLEDIDRIQSGENYVDDSSLQVSEAHKVTTTNLSDGLSLMIPAVRSHPLSIHGSCPPSPSWTSISKGVRPSTPFRGLEDIGRIQSRANSVDDSLMQVSEEHKATTTNLPNRLSLTIPAVRSHPLSTHGSCPPSPSWTVVSRGVSPSRARQSTPRLSTPPSGGLEDIGRIQSGANSADDNSLQVSGAHKVAITNLSNRLSVIIPAIKSHPLSTLGSCPPSPSRNPISRSVSPFRAKPSTPRPSAPPSKGVNPTLTWPSSISSPPNSSPVLSFIVDFKKEGKGSSHIEDAHQIRLLYNRYLQWQFANARAEAVLHVQKVNSKKMLFNVWTSTLDLWDSVIRKRINLQQLKLELKLNTILNDQIACLDDWASLERDHLNSLSGALKDLLATALRLPMIRRAKANINSLKPAICSAVDVLQAMESSICSLLSRVEEMNELVSELVVLVAEEKALLDECEALLFSTAALQVEEYSIKAYLMQVKYALENPLIFATIDSPWPDQLQS</sequence>
<dbReference type="GO" id="GO:0005737">
    <property type="term" value="C:cytoplasm"/>
    <property type="evidence" value="ECO:0000318"/>
    <property type="project" value="GO_Central"/>
</dbReference>
<evidence type="ECO:0000313" key="4">
    <source>
        <dbReference type="Proteomes" id="UP000091857"/>
    </source>
</evidence>